<dbReference type="EMBL" id="FR872580">
    <property type="protein sequence ID" value="CCB84963.1"/>
    <property type="molecule type" value="Genomic_DNA"/>
</dbReference>
<organism evidence="3 4">
    <name type="scientific">Parachlamydia acanthamoebae (strain UV7)</name>
    <dbReference type="NCBI Taxonomy" id="765952"/>
    <lineage>
        <taxon>Bacteria</taxon>
        <taxon>Pseudomonadati</taxon>
        <taxon>Chlamydiota</taxon>
        <taxon>Chlamydiia</taxon>
        <taxon>Parachlamydiales</taxon>
        <taxon>Parachlamydiaceae</taxon>
        <taxon>Parachlamydia</taxon>
    </lineage>
</organism>
<evidence type="ECO:0000256" key="1">
    <source>
        <dbReference type="RuleBase" id="RU003513"/>
    </source>
</evidence>
<dbReference type="STRING" id="765952.PUV_00130"/>
<keyword evidence="4" id="KW-1185">Reference proteome</keyword>
<dbReference type="Gene3D" id="3.40.50.2000">
    <property type="entry name" value="Glycogen Phosphorylase B"/>
    <property type="match status" value="2"/>
</dbReference>
<dbReference type="Proteomes" id="UP000000495">
    <property type="component" value="Chromosome"/>
</dbReference>
<dbReference type="KEGG" id="puv:PUV_00130"/>
<name>F8L292_PARAV</name>
<gene>
    <name evidence="3" type="ordered locus">PUV_00130</name>
</gene>
<dbReference type="RefSeq" id="WP_013924061.1">
    <property type="nucleotide sequence ID" value="NC_015702.1"/>
</dbReference>
<dbReference type="PANTHER" id="PTHR43174:SF1">
    <property type="entry name" value="UDP-N-ACETYLGLUCOSAMINE 2-EPIMERASE"/>
    <property type="match status" value="1"/>
</dbReference>
<protein>
    <submittedName>
        <fullName evidence="3">UDP-N-acetylglucosamine 2-epimerase homolog</fullName>
        <ecNumber evidence="3">5.1.-.-</ecNumber>
    </submittedName>
</protein>
<dbReference type="eggNOG" id="COG0381">
    <property type="taxonomic scope" value="Bacteria"/>
</dbReference>
<dbReference type="EC" id="5.1.-.-" evidence="3"/>
<dbReference type="SUPFAM" id="SSF53756">
    <property type="entry name" value="UDP-Glycosyltransferase/glycogen phosphorylase"/>
    <property type="match status" value="1"/>
</dbReference>
<dbReference type="CDD" id="cd03786">
    <property type="entry name" value="GTB_UDP-GlcNAc_2-Epimerase"/>
    <property type="match status" value="1"/>
</dbReference>
<dbReference type="InterPro" id="IPR029767">
    <property type="entry name" value="WecB-like"/>
</dbReference>
<evidence type="ECO:0000313" key="4">
    <source>
        <dbReference type="Proteomes" id="UP000000495"/>
    </source>
</evidence>
<dbReference type="GO" id="GO:0016853">
    <property type="term" value="F:isomerase activity"/>
    <property type="evidence" value="ECO:0007669"/>
    <property type="project" value="UniProtKB-KW"/>
</dbReference>
<dbReference type="OrthoDB" id="9803238at2"/>
<feature type="domain" description="UDP-N-acetylglucosamine 2-epimerase" evidence="2">
    <location>
        <begin position="22"/>
        <end position="358"/>
    </location>
</feature>
<proteinExistence type="inferred from homology"/>
<dbReference type="NCBIfam" id="TIGR00236">
    <property type="entry name" value="wecB"/>
    <property type="match status" value="1"/>
</dbReference>
<sequence length="358" mass="40151">MKIATIIGARPQFIKAAALSRAISEHDHIQEILIHTGQHYDRNMSDVFFSEMGIPAPTYQLGVGGCSQGAMTGRMLEKIEEILLQEKPDWVLVFGDTNSTLAGALAAVKLHIPVAHVEAGLRSFNRKMPEEINRILTDHCSNLLFTPTTYATQQLKREGVSEEKIIQAGDVMYDTALFYLEKSHQTSTILNRLNLQSKQFVLATIHRAENTDDPDRLREIFLGLSAIGRRTSVVVPLHPRTQQALQKLALLDSIKQHVTLVDPVGYLDMTQLENHARLILTDSGGVQKEAYFFKVPCLTLREETEWVELVDYGFNRLVPIQARAIEEQYDAHSSMNPDWNVSLYGNGEAAKAIVSFLK</sequence>
<keyword evidence="1 3" id="KW-0413">Isomerase</keyword>
<accession>F8L292</accession>
<dbReference type="InterPro" id="IPR003331">
    <property type="entry name" value="UDP_GlcNAc_Epimerase_2_dom"/>
</dbReference>
<reference evidence="3 4" key="2">
    <citation type="journal article" date="2011" name="Mol. Biol. Evol.">
        <title>Unity in variety--the pan-genome of the Chlamydiae.</title>
        <authorList>
            <person name="Collingro A."/>
            <person name="Tischler P."/>
            <person name="Weinmaier T."/>
            <person name="Penz T."/>
            <person name="Heinz E."/>
            <person name="Brunham R.C."/>
            <person name="Read T.D."/>
            <person name="Bavoil P.M."/>
            <person name="Sachse K."/>
            <person name="Kahane S."/>
            <person name="Friedman M.G."/>
            <person name="Rattei T."/>
            <person name="Myers G.S."/>
            <person name="Horn M."/>
        </authorList>
    </citation>
    <scope>NUCLEOTIDE SEQUENCE [LARGE SCALE GENOMIC DNA]</scope>
    <source>
        <strain evidence="4">UV7</strain>
    </source>
</reference>
<dbReference type="AlphaFoldDB" id="F8L292"/>
<evidence type="ECO:0000313" key="3">
    <source>
        <dbReference type="EMBL" id="CCB84963.1"/>
    </source>
</evidence>
<dbReference type="Pfam" id="PF02350">
    <property type="entry name" value="Epimerase_2"/>
    <property type="match status" value="1"/>
</dbReference>
<dbReference type="HOGENOM" id="CLU_041674_0_1_0"/>
<evidence type="ECO:0000259" key="2">
    <source>
        <dbReference type="Pfam" id="PF02350"/>
    </source>
</evidence>
<comment type="similarity">
    <text evidence="1">Belongs to the UDP-N-acetylglucosamine 2-epimerase family.</text>
</comment>
<reference key="1">
    <citation type="journal article" date="2011" name="Mol. Biol. Evol.">
        <title>Unity in variety -- the pan-genome of the Chlamydiae.</title>
        <authorList>
            <person name="Collingro A."/>
            <person name="Tischler P."/>
            <person name="Weinmaier T."/>
            <person name="Penz T."/>
            <person name="Heinz E."/>
            <person name="Brunham R.C."/>
            <person name="Read T.D."/>
            <person name="Bavoil P.M."/>
            <person name="Sachse K."/>
            <person name="Kahane S."/>
            <person name="Friedman M.G."/>
            <person name="Rattei T."/>
            <person name="Myers G.S.A."/>
            <person name="Horn M."/>
        </authorList>
    </citation>
    <scope>NUCLEOTIDE SEQUENCE</scope>
    <source>
        <strain>UV7</strain>
    </source>
</reference>
<dbReference type="PANTHER" id="PTHR43174">
    <property type="entry name" value="UDP-N-ACETYLGLUCOSAMINE 2-EPIMERASE"/>
    <property type="match status" value="1"/>
</dbReference>